<dbReference type="AlphaFoldDB" id="A0AAV6KLC9"/>
<keyword evidence="2" id="KW-1185">Reference proteome</keyword>
<sequence>MAVPAQLLLENDSPSGMSDLGFASGFPKSAYEVQLGTNSSTSGFRYPSSKGFHYPSSPEVGRRSIHSITTIGVKAQMVLNHGYQALLISTPDLIPFSLRCDGGTEVGSSMVGFQLLARRWVRPWSEVGSSRYFLKAY</sequence>
<organism evidence="1 2">
    <name type="scientific">Rhododendron griersonianum</name>
    <dbReference type="NCBI Taxonomy" id="479676"/>
    <lineage>
        <taxon>Eukaryota</taxon>
        <taxon>Viridiplantae</taxon>
        <taxon>Streptophyta</taxon>
        <taxon>Embryophyta</taxon>
        <taxon>Tracheophyta</taxon>
        <taxon>Spermatophyta</taxon>
        <taxon>Magnoliopsida</taxon>
        <taxon>eudicotyledons</taxon>
        <taxon>Gunneridae</taxon>
        <taxon>Pentapetalae</taxon>
        <taxon>asterids</taxon>
        <taxon>Ericales</taxon>
        <taxon>Ericaceae</taxon>
        <taxon>Ericoideae</taxon>
        <taxon>Rhodoreae</taxon>
        <taxon>Rhododendron</taxon>
    </lineage>
</organism>
<dbReference type="Proteomes" id="UP000823749">
    <property type="component" value="Chromosome 4"/>
</dbReference>
<protein>
    <submittedName>
        <fullName evidence="1">Uncharacterized protein</fullName>
    </submittedName>
</protein>
<accession>A0AAV6KLC9</accession>
<evidence type="ECO:0000313" key="1">
    <source>
        <dbReference type="EMBL" id="KAG5552993.1"/>
    </source>
</evidence>
<evidence type="ECO:0000313" key="2">
    <source>
        <dbReference type="Proteomes" id="UP000823749"/>
    </source>
</evidence>
<comment type="caution">
    <text evidence="1">The sequence shown here is derived from an EMBL/GenBank/DDBJ whole genome shotgun (WGS) entry which is preliminary data.</text>
</comment>
<name>A0AAV6KLC9_9ERIC</name>
<proteinExistence type="predicted"/>
<gene>
    <name evidence="1" type="ORF">RHGRI_010977</name>
</gene>
<reference evidence="1" key="1">
    <citation type="submission" date="2020-08" db="EMBL/GenBank/DDBJ databases">
        <title>Plant Genome Project.</title>
        <authorList>
            <person name="Zhang R.-G."/>
        </authorList>
    </citation>
    <scope>NUCLEOTIDE SEQUENCE</scope>
    <source>
        <strain evidence="1">WSP0</strain>
        <tissue evidence="1">Leaf</tissue>
    </source>
</reference>
<dbReference type="EMBL" id="JACTNZ010000004">
    <property type="protein sequence ID" value="KAG5552993.1"/>
    <property type="molecule type" value="Genomic_DNA"/>
</dbReference>